<dbReference type="EMBL" id="JAACJL010000045">
    <property type="protein sequence ID" value="KAF4613497.1"/>
    <property type="molecule type" value="Genomic_DNA"/>
</dbReference>
<dbReference type="CDD" id="cd00882">
    <property type="entry name" value="Ras_like_GTPase"/>
    <property type="match status" value="1"/>
</dbReference>
<dbReference type="GO" id="GO:0005525">
    <property type="term" value="F:GTP binding"/>
    <property type="evidence" value="ECO:0007669"/>
    <property type="project" value="InterPro"/>
</dbReference>
<feature type="compositionally biased region" description="Basic and acidic residues" evidence="1">
    <location>
        <begin position="324"/>
        <end position="341"/>
    </location>
</feature>
<accession>A0A8H4VL11</accession>
<dbReference type="Pfam" id="PF01926">
    <property type="entry name" value="MMR_HSR1"/>
    <property type="match status" value="1"/>
</dbReference>
<evidence type="ECO:0000256" key="1">
    <source>
        <dbReference type="SAM" id="MobiDB-lite"/>
    </source>
</evidence>
<protein>
    <recommendedName>
        <fullName evidence="2">G domain-containing protein</fullName>
    </recommendedName>
</protein>
<dbReference type="InterPro" id="IPR006073">
    <property type="entry name" value="GTP-bd"/>
</dbReference>
<name>A0A8H4VL11_9AGAR</name>
<organism evidence="3 4">
    <name type="scientific">Agrocybe pediades</name>
    <dbReference type="NCBI Taxonomy" id="84607"/>
    <lineage>
        <taxon>Eukaryota</taxon>
        <taxon>Fungi</taxon>
        <taxon>Dikarya</taxon>
        <taxon>Basidiomycota</taxon>
        <taxon>Agaricomycotina</taxon>
        <taxon>Agaricomycetes</taxon>
        <taxon>Agaricomycetidae</taxon>
        <taxon>Agaricales</taxon>
        <taxon>Agaricineae</taxon>
        <taxon>Strophariaceae</taxon>
        <taxon>Agrocybe</taxon>
    </lineage>
</organism>
<dbReference type="Proteomes" id="UP000521872">
    <property type="component" value="Unassembled WGS sequence"/>
</dbReference>
<dbReference type="Gene3D" id="3.40.50.300">
    <property type="entry name" value="P-loop containing nucleotide triphosphate hydrolases"/>
    <property type="match status" value="1"/>
</dbReference>
<dbReference type="SUPFAM" id="SSF52540">
    <property type="entry name" value="P-loop containing nucleoside triphosphate hydrolases"/>
    <property type="match status" value="1"/>
</dbReference>
<feature type="compositionally biased region" description="Basic and acidic residues" evidence="1">
    <location>
        <begin position="253"/>
        <end position="315"/>
    </location>
</feature>
<dbReference type="InterPro" id="IPR027417">
    <property type="entry name" value="P-loop_NTPase"/>
</dbReference>
<feature type="domain" description="G" evidence="2">
    <location>
        <begin position="7"/>
        <end position="65"/>
    </location>
</feature>
<reference evidence="3 4" key="1">
    <citation type="submission" date="2019-12" db="EMBL/GenBank/DDBJ databases">
        <authorList>
            <person name="Floudas D."/>
            <person name="Bentzer J."/>
            <person name="Ahren D."/>
            <person name="Johansson T."/>
            <person name="Persson P."/>
            <person name="Tunlid A."/>
        </authorList>
    </citation>
    <scope>NUCLEOTIDE SEQUENCE [LARGE SCALE GENOMIC DNA]</scope>
    <source>
        <strain evidence="3 4">CBS 102.39</strain>
    </source>
</reference>
<dbReference type="AlphaFoldDB" id="A0A8H4VL11"/>
<evidence type="ECO:0000313" key="4">
    <source>
        <dbReference type="Proteomes" id="UP000521872"/>
    </source>
</evidence>
<evidence type="ECO:0000313" key="3">
    <source>
        <dbReference type="EMBL" id="KAF4613497.1"/>
    </source>
</evidence>
<sequence>MDEGEVTIAVFGATGTGKTTFINVASGSGLPVGSGLQSSTSEIEEVGPFYLAGRPVKLVDTPGFDDTTKSDTDILYMISNYLSTRYKEGKKLAGLIYFHRISDFRVGGVSRRNFKVFRQICGQDALANVILLTNMWGQVTEEVGAAREAELANEDIYFKPALDKGARMMRHDATIDSAHHILRQIINNHPLPLLIQQEIVDEDKAVDGTSAAVEVRNVMLLEERERFNEEMAKLQKQTEDDMKARHEEQQRLIREETERHEKEIQEAEARSRALAEEAERHRQDAERRQEEAAEKARQDAERMAEEHRRQAEELQRQIAEQEEEVQRLQRAEEELRSRDHGGGGCRIF</sequence>
<feature type="region of interest" description="Disordered" evidence="1">
    <location>
        <begin position="253"/>
        <end position="348"/>
    </location>
</feature>
<keyword evidence="4" id="KW-1185">Reference proteome</keyword>
<proteinExistence type="predicted"/>
<gene>
    <name evidence="3" type="ORF">D9613_007526</name>
</gene>
<evidence type="ECO:0000259" key="2">
    <source>
        <dbReference type="Pfam" id="PF01926"/>
    </source>
</evidence>
<comment type="caution">
    <text evidence="3">The sequence shown here is derived from an EMBL/GenBank/DDBJ whole genome shotgun (WGS) entry which is preliminary data.</text>
</comment>